<gene>
    <name evidence="2" type="ORF">ABHF33_07845</name>
</gene>
<sequence length="209" mass="23248">MLFKFLLLILVGVVIYHYLKRRRQQEQFYYLNHYRFPSGIRRRLALKYPELNDAQWQQVENAMRQYFRLHAKSKAALAMPSLIVDEYWHEFILHTAVYEEFCKKALGRFLHHTPATGAQGHADLQRTWVRACRDEGLNPALATLPLIFAIDAALAIPGGQHYSGAQLAAAAQSTSSCSSSGCSSTDRSDDNDSDSGDSGCSSSCGGGGD</sequence>
<dbReference type="EMBL" id="CP157355">
    <property type="protein sequence ID" value="XBM02167.1"/>
    <property type="molecule type" value="Genomic_DNA"/>
</dbReference>
<proteinExistence type="predicted"/>
<protein>
    <recommendedName>
        <fullName evidence="3">Glycine-rich domain-containing protein-like</fullName>
    </recommendedName>
</protein>
<dbReference type="KEGG" id="cmav:ABHF33_07845"/>
<feature type="compositionally biased region" description="Low complexity" evidence="1">
    <location>
        <begin position="175"/>
        <end position="185"/>
    </location>
</feature>
<evidence type="ECO:0000256" key="1">
    <source>
        <dbReference type="SAM" id="MobiDB-lite"/>
    </source>
</evidence>
<dbReference type="AlphaFoldDB" id="A0AAU7FDZ5"/>
<name>A0AAU7FDZ5_9NEIS</name>
<feature type="region of interest" description="Disordered" evidence="1">
    <location>
        <begin position="175"/>
        <end position="209"/>
    </location>
</feature>
<evidence type="ECO:0000313" key="2">
    <source>
        <dbReference type="EMBL" id="XBM02167.1"/>
    </source>
</evidence>
<accession>A0AAU7FDZ5</accession>
<organism evidence="2">
    <name type="scientific">Chitinibacter mangrovi</name>
    <dbReference type="NCBI Taxonomy" id="3153927"/>
    <lineage>
        <taxon>Bacteria</taxon>
        <taxon>Pseudomonadati</taxon>
        <taxon>Pseudomonadota</taxon>
        <taxon>Betaproteobacteria</taxon>
        <taxon>Neisseriales</taxon>
        <taxon>Chitinibacteraceae</taxon>
        <taxon>Chitinibacter</taxon>
    </lineage>
</organism>
<reference evidence="2" key="1">
    <citation type="submission" date="2024-05" db="EMBL/GenBank/DDBJ databases">
        <authorList>
            <person name="Yang L."/>
            <person name="Pan L."/>
        </authorList>
    </citation>
    <scope>NUCLEOTIDE SEQUENCE</scope>
    <source>
        <strain evidence="2">FCG-7</strain>
    </source>
</reference>
<evidence type="ECO:0008006" key="3">
    <source>
        <dbReference type="Google" id="ProtNLM"/>
    </source>
</evidence>
<dbReference type="RefSeq" id="WP_348946440.1">
    <property type="nucleotide sequence ID" value="NZ_CP157355.1"/>
</dbReference>